<sequence length="134" mass="14782">MKTIALIEKSPDGTYGIYTPDIDTTIIGSGETVAEAKQDFENSVAEIMASYDGEELPDELKGITFEYKFDLASLFNYFDWINISKVAARIGINPSLMRQYAAGNTYISEKQAAKIERGLHELGAELTNISLICS</sequence>
<reference evidence="1" key="1">
    <citation type="journal article" date="2021" name="PeerJ">
        <title>Extensive microbial diversity within the chicken gut microbiome revealed by metagenomics and culture.</title>
        <authorList>
            <person name="Gilroy R."/>
            <person name="Ravi A."/>
            <person name="Getino M."/>
            <person name="Pursley I."/>
            <person name="Horton D.L."/>
            <person name="Alikhan N.F."/>
            <person name="Baker D."/>
            <person name="Gharbi K."/>
            <person name="Hall N."/>
            <person name="Watson M."/>
            <person name="Adriaenssens E.M."/>
            <person name="Foster-Nyarko E."/>
            <person name="Jarju S."/>
            <person name="Secka A."/>
            <person name="Antonio M."/>
            <person name="Oren A."/>
            <person name="Chaudhuri R.R."/>
            <person name="La Ragione R."/>
            <person name="Hildebrand F."/>
            <person name="Pallen M.J."/>
        </authorList>
    </citation>
    <scope>NUCLEOTIDE SEQUENCE</scope>
    <source>
        <strain evidence="1">ChiHjej11B10-19426</strain>
    </source>
</reference>
<comment type="caution">
    <text evidence="1">The sequence shown here is derived from an EMBL/GenBank/DDBJ whole genome shotgun (WGS) entry which is preliminary data.</text>
</comment>
<dbReference type="InterPro" id="IPR035069">
    <property type="entry name" value="TTHA1013/TTHA0281-like"/>
</dbReference>
<name>A0A9D2ILS5_9BACT</name>
<dbReference type="SUPFAM" id="SSF143100">
    <property type="entry name" value="TTHA1013/TTHA0281-like"/>
    <property type="match status" value="1"/>
</dbReference>
<dbReference type="EMBL" id="DXCC01000012">
    <property type="protein sequence ID" value="HIZ15075.1"/>
    <property type="molecule type" value="Genomic_DNA"/>
</dbReference>
<dbReference type="Proteomes" id="UP000824014">
    <property type="component" value="Unassembled WGS sequence"/>
</dbReference>
<evidence type="ECO:0000313" key="1">
    <source>
        <dbReference type="EMBL" id="HIZ15075.1"/>
    </source>
</evidence>
<proteinExistence type="predicted"/>
<evidence type="ECO:0000313" key="2">
    <source>
        <dbReference type="Proteomes" id="UP000824014"/>
    </source>
</evidence>
<dbReference type="AlphaFoldDB" id="A0A9D2ILS5"/>
<organism evidence="1 2">
    <name type="scientific">Candidatus Tidjanibacter faecipullorum</name>
    <dbReference type="NCBI Taxonomy" id="2838766"/>
    <lineage>
        <taxon>Bacteria</taxon>
        <taxon>Pseudomonadati</taxon>
        <taxon>Bacteroidota</taxon>
        <taxon>Bacteroidia</taxon>
        <taxon>Bacteroidales</taxon>
        <taxon>Rikenellaceae</taxon>
        <taxon>Tidjanibacter</taxon>
    </lineage>
</organism>
<gene>
    <name evidence="1" type="ORF">H9816_04105</name>
</gene>
<protein>
    <submittedName>
        <fullName evidence="1">Pilus assembly protein HicB</fullName>
    </submittedName>
</protein>
<reference evidence="1" key="2">
    <citation type="submission" date="2021-04" db="EMBL/GenBank/DDBJ databases">
        <authorList>
            <person name="Gilroy R."/>
        </authorList>
    </citation>
    <scope>NUCLEOTIDE SEQUENCE</scope>
    <source>
        <strain evidence="1">ChiHjej11B10-19426</strain>
    </source>
</reference>
<accession>A0A9D2ILS5</accession>